<proteinExistence type="predicted"/>
<evidence type="ECO:0000313" key="3">
    <source>
        <dbReference type="Proteomes" id="UP000789396"/>
    </source>
</evidence>
<feature type="region of interest" description="Disordered" evidence="1">
    <location>
        <begin position="1"/>
        <end position="29"/>
    </location>
</feature>
<organism evidence="2 3">
    <name type="scientific">Racocetra fulgida</name>
    <dbReference type="NCBI Taxonomy" id="60492"/>
    <lineage>
        <taxon>Eukaryota</taxon>
        <taxon>Fungi</taxon>
        <taxon>Fungi incertae sedis</taxon>
        <taxon>Mucoromycota</taxon>
        <taxon>Glomeromycotina</taxon>
        <taxon>Glomeromycetes</taxon>
        <taxon>Diversisporales</taxon>
        <taxon>Gigasporaceae</taxon>
        <taxon>Racocetra</taxon>
    </lineage>
</organism>
<dbReference type="EMBL" id="CAJVPZ010014367">
    <property type="protein sequence ID" value="CAG8657130.1"/>
    <property type="molecule type" value="Genomic_DNA"/>
</dbReference>
<accession>A0A9N9E3J8</accession>
<dbReference type="AlphaFoldDB" id="A0A9N9E3J8"/>
<name>A0A9N9E3J8_9GLOM</name>
<dbReference type="Proteomes" id="UP000789396">
    <property type="component" value="Unassembled WGS sequence"/>
</dbReference>
<feature type="compositionally biased region" description="Polar residues" evidence="1">
    <location>
        <begin position="1"/>
        <end position="17"/>
    </location>
</feature>
<evidence type="ECO:0000313" key="2">
    <source>
        <dbReference type="EMBL" id="CAG8657130.1"/>
    </source>
</evidence>
<comment type="caution">
    <text evidence="2">The sequence shown here is derived from an EMBL/GenBank/DDBJ whole genome shotgun (WGS) entry which is preliminary data.</text>
</comment>
<feature type="compositionally biased region" description="Acidic residues" evidence="1">
    <location>
        <begin position="18"/>
        <end position="29"/>
    </location>
</feature>
<sequence>MANSNNNIGSSDKTQNEYLDEDNKEIEDNEECDLTYISETEFGEYLQGSQYLEFDYKVINMGLDSMTLSK</sequence>
<protein>
    <submittedName>
        <fullName evidence="2">3775_t:CDS:1</fullName>
    </submittedName>
</protein>
<keyword evidence="3" id="KW-1185">Reference proteome</keyword>
<gene>
    <name evidence="2" type="ORF">RFULGI_LOCUS8700</name>
</gene>
<evidence type="ECO:0000256" key="1">
    <source>
        <dbReference type="SAM" id="MobiDB-lite"/>
    </source>
</evidence>
<reference evidence="2" key="1">
    <citation type="submission" date="2021-06" db="EMBL/GenBank/DDBJ databases">
        <authorList>
            <person name="Kallberg Y."/>
            <person name="Tangrot J."/>
            <person name="Rosling A."/>
        </authorList>
    </citation>
    <scope>NUCLEOTIDE SEQUENCE</scope>
    <source>
        <strain evidence="2">IN212</strain>
    </source>
</reference>